<dbReference type="InterPro" id="IPR017927">
    <property type="entry name" value="FAD-bd_FR_type"/>
</dbReference>
<evidence type="ECO:0000256" key="10">
    <source>
        <dbReference type="ARBA" id="ARBA00034078"/>
    </source>
</evidence>
<evidence type="ECO:0000256" key="3">
    <source>
        <dbReference type="ARBA" id="ARBA00022630"/>
    </source>
</evidence>
<keyword evidence="9 12" id="KW-0411">Iron-sulfur</keyword>
<evidence type="ECO:0000256" key="12">
    <source>
        <dbReference type="PIRSR" id="PIRSR006816-2"/>
    </source>
</evidence>
<evidence type="ECO:0000256" key="6">
    <source>
        <dbReference type="ARBA" id="ARBA00022827"/>
    </source>
</evidence>
<evidence type="ECO:0000256" key="1">
    <source>
        <dbReference type="ARBA" id="ARBA00006422"/>
    </source>
</evidence>
<feature type="domain" description="FAD-binding FR-type" evidence="13">
    <location>
        <begin position="2"/>
        <end position="120"/>
    </location>
</feature>
<dbReference type="eggNOG" id="COG0543">
    <property type="taxonomic scope" value="Bacteria"/>
</dbReference>
<dbReference type="GO" id="GO:0050660">
    <property type="term" value="F:flavin adenine dinucleotide binding"/>
    <property type="evidence" value="ECO:0007669"/>
    <property type="project" value="InterPro"/>
</dbReference>
<comment type="similarity">
    <text evidence="1">Belongs to the PyrK family.</text>
</comment>
<evidence type="ECO:0000256" key="5">
    <source>
        <dbReference type="ARBA" id="ARBA00022723"/>
    </source>
</evidence>
<accession>S0FN29</accession>
<dbReference type="STRING" id="1195236.CTER_2331"/>
<dbReference type="GO" id="GO:0051537">
    <property type="term" value="F:2 iron, 2 sulfur cluster binding"/>
    <property type="evidence" value="ECO:0007669"/>
    <property type="project" value="UniProtKB-KW"/>
</dbReference>
<evidence type="ECO:0000256" key="9">
    <source>
        <dbReference type="ARBA" id="ARBA00023014"/>
    </source>
</evidence>
<dbReference type="GO" id="GO:0016491">
    <property type="term" value="F:oxidoreductase activity"/>
    <property type="evidence" value="ECO:0007669"/>
    <property type="project" value="InterPro"/>
</dbReference>
<dbReference type="PROSITE" id="PS51384">
    <property type="entry name" value="FAD_FR"/>
    <property type="match status" value="1"/>
</dbReference>
<dbReference type="SUPFAM" id="SSF52343">
    <property type="entry name" value="Ferredoxin reductase-like, C-terminal NADP-linked domain"/>
    <property type="match status" value="1"/>
</dbReference>
<feature type="binding site" evidence="11">
    <location>
        <begin position="76"/>
        <end position="77"/>
    </location>
    <ligand>
        <name>FAD</name>
        <dbReference type="ChEBI" id="CHEBI:57692"/>
    </ligand>
</feature>
<keyword evidence="15" id="KW-1185">Reference proteome</keyword>
<dbReference type="InterPro" id="IPR039261">
    <property type="entry name" value="FNR_nucleotide-bd"/>
</dbReference>
<comment type="cofactor">
    <cofactor evidence="10">
        <name>[2Fe-2S] cluster</name>
        <dbReference type="ChEBI" id="CHEBI:190135"/>
    </cofactor>
</comment>
<comment type="cofactor">
    <cofactor evidence="12">
        <name>[2Fe-2S] cluster</name>
        <dbReference type="ChEBI" id="CHEBI:190135"/>
    </cofactor>
    <text evidence="12">Binds 1 [2Fe-2S] cluster per subunit.</text>
</comment>
<comment type="caution">
    <text evidence="14">The sequence shown here is derived from an EMBL/GenBank/DDBJ whole genome shotgun (WGS) entry which is preliminary data.</text>
</comment>
<evidence type="ECO:0000256" key="8">
    <source>
        <dbReference type="ARBA" id="ARBA00023004"/>
    </source>
</evidence>
<dbReference type="SUPFAM" id="SSF63380">
    <property type="entry name" value="Riboflavin synthase domain-like"/>
    <property type="match status" value="1"/>
</dbReference>
<gene>
    <name evidence="14" type="ORF">CTER_2331</name>
</gene>
<evidence type="ECO:0000256" key="4">
    <source>
        <dbReference type="ARBA" id="ARBA00022714"/>
    </source>
</evidence>
<dbReference type="InterPro" id="IPR037117">
    <property type="entry name" value="Dihydroorotate_DH_ele_sf"/>
</dbReference>
<reference evidence="14 15" key="1">
    <citation type="journal article" date="2013" name="Genome Announc.">
        <title>Draft Genome Sequence of the Cellulolytic, Mesophilic, Anaerobic Bacterium Clostridium termitidis Strain CT1112 (DSM 5398).</title>
        <authorList>
            <person name="Lal S."/>
            <person name="Ramachandran U."/>
            <person name="Zhang X."/>
            <person name="Munir R."/>
            <person name="Sparling R."/>
            <person name="Levin D.B."/>
        </authorList>
    </citation>
    <scope>NUCLEOTIDE SEQUENCE [LARGE SCALE GENOMIC DNA]</scope>
    <source>
        <strain evidence="14 15">CT1112</strain>
    </source>
</reference>
<dbReference type="InterPro" id="IPR017938">
    <property type="entry name" value="Riboflavin_synthase-like_b-brl"/>
</dbReference>
<evidence type="ECO:0000256" key="7">
    <source>
        <dbReference type="ARBA" id="ARBA00022982"/>
    </source>
</evidence>
<feature type="binding site" evidence="12">
    <location>
        <position position="245"/>
    </location>
    <ligand>
        <name>[2Fe-2S] cluster</name>
        <dbReference type="ChEBI" id="CHEBI:190135"/>
    </ligand>
</feature>
<dbReference type="GO" id="GO:0006221">
    <property type="term" value="P:pyrimidine nucleotide biosynthetic process"/>
    <property type="evidence" value="ECO:0007669"/>
    <property type="project" value="InterPro"/>
</dbReference>
<proteinExistence type="inferred from homology"/>
<feature type="binding site" evidence="12">
    <location>
        <position position="228"/>
    </location>
    <ligand>
        <name>[2Fe-2S] cluster</name>
        <dbReference type="ChEBI" id="CHEBI:190135"/>
    </ligand>
</feature>
<dbReference type="PATRIC" id="fig|1195236.3.peg.2640"/>
<dbReference type="Gene3D" id="2.40.30.10">
    <property type="entry name" value="Translation factors"/>
    <property type="match status" value="1"/>
</dbReference>
<keyword evidence="3 11" id="KW-0285">Flavoprotein</keyword>
<keyword evidence="7" id="KW-0249">Electron transport</keyword>
<organism evidence="14 15">
    <name type="scientific">Ruminiclostridium cellobioparum subsp. termitidis CT1112</name>
    <dbReference type="NCBI Taxonomy" id="1195236"/>
    <lineage>
        <taxon>Bacteria</taxon>
        <taxon>Bacillati</taxon>
        <taxon>Bacillota</taxon>
        <taxon>Clostridia</taxon>
        <taxon>Eubacteriales</taxon>
        <taxon>Oscillospiraceae</taxon>
        <taxon>Ruminiclostridium</taxon>
    </lineage>
</organism>
<dbReference type="Proteomes" id="UP000014155">
    <property type="component" value="Unassembled WGS sequence"/>
</dbReference>
<keyword evidence="6 11" id="KW-0274">FAD</keyword>
<dbReference type="RefSeq" id="WP_004625747.1">
    <property type="nucleotide sequence ID" value="NZ_AORV01000033.1"/>
</dbReference>
<dbReference type="Pfam" id="PF10418">
    <property type="entry name" value="DHODB_Fe-S_bind"/>
    <property type="match status" value="1"/>
</dbReference>
<dbReference type="AlphaFoldDB" id="S0FN29"/>
<keyword evidence="5 12" id="KW-0479">Metal-binding</keyword>
<keyword evidence="4 12" id="KW-0001">2Fe-2S</keyword>
<keyword evidence="2" id="KW-0813">Transport</keyword>
<dbReference type="InterPro" id="IPR019480">
    <property type="entry name" value="Dihydroorotate_DH_Fe-S-bd"/>
</dbReference>
<dbReference type="Gene3D" id="3.40.50.80">
    <property type="entry name" value="Nucleotide-binding domain of ferredoxin-NADP reductase (FNR) module"/>
    <property type="match status" value="1"/>
</dbReference>
<name>S0FN29_RUMCE</name>
<dbReference type="CDD" id="cd06218">
    <property type="entry name" value="DHOD_e_trans"/>
    <property type="match status" value="1"/>
</dbReference>
<dbReference type="GO" id="GO:0046872">
    <property type="term" value="F:metal ion binding"/>
    <property type="evidence" value="ECO:0007669"/>
    <property type="project" value="UniProtKB-KW"/>
</dbReference>
<evidence type="ECO:0000256" key="2">
    <source>
        <dbReference type="ARBA" id="ARBA00022448"/>
    </source>
</evidence>
<evidence type="ECO:0000313" key="15">
    <source>
        <dbReference type="Proteomes" id="UP000014155"/>
    </source>
</evidence>
<comment type="cofactor">
    <cofactor evidence="11">
        <name>FAD</name>
        <dbReference type="ChEBI" id="CHEBI:57692"/>
    </cofactor>
    <text evidence="11">Binds 1 FAD per subunit.</text>
</comment>
<dbReference type="InterPro" id="IPR050353">
    <property type="entry name" value="PyrK_electron_transfer"/>
</dbReference>
<feature type="binding site" evidence="12">
    <location>
        <position position="225"/>
    </location>
    <ligand>
        <name>[2Fe-2S] cluster</name>
        <dbReference type="ChEBI" id="CHEBI:190135"/>
    </ligand>
</feature>
<dbReference type="InterPro" id="IPR012165">
    <property type="entry name" value="Cyt_c3_hydrogenase_gsu"/>
</dbReference>
<sequence length="265" mass="29147">MKKVLTEQIADLEKLCDDVYKMTVRSEYVAQNAAPGQFVNVKCGGIEAFLRRPISICDVDRANSTFDIVFQVKGNGTERLSCKCTGEVDIMAPLGKPFEIDDRYKSIVVVGGGIGTFPLLYLLNSSKAEEKTALLGFRTKTSVVLENRFRAAAQHVEIATDDGTYGKQAFVTELLEQRILGQKPDIVYTCGPGIMMRKVAAIAEKNGIPCQVSMEQRMGCGIGACLVCACKTKKGEDDWGFAHVCKDGPVFWSTDICWDQCEDSR</sequence>
<dbReference type="PANTHER" id="PTHR43513">
    <property type="entry name" value="DIHYDROOROTATE DEHYDROGENASE B (NAD(+)), ELECTRON TRANSFER SUBUNIT"/>
    <property type="match status" value="1"/>
</dbReference>
<keyword evidence="8 12" id="KW-0408">Iron</keyword>
<evidence type="ECO:0000259" key="13">
    <source>
        <dbReference type="PROSITE" id="PS51384"/>
    </source>
</evidence>
<dbReference type="Gene3D" id="2.10.240.10">
    <property type="entry name" value="Dihydroorotate dehydrogenase, electron transfer subunit"/>
    <property type="match status" value="1"/>
</dbReference>
<evidence type="ECO:0000313" key="14">
    <source>
        <dbReference type="EMBL" id="EMS71766.1"/>
    </source>
</evidence>
<feature type="binding site" evidence="11">
    <location>
        <begin position="52"/>
        <end position="55"/>
    </location>
    <ligand>
        <name>FAD</name>
        <dbReference type="ChEBI" id="CHEBI:57692"/>
    </ligand>
</feature>
<dbReference type="EMBL" id="AORV01000033">
    <property type="protein sequence ID" value="EMS71766.1"/>
    <property type="molecule type" value="Genomic_DNA"/>
</dbReference>
<evidence type="ECO:0000256" key="11">
    <source>
        <dbReference type="PIRSR" id="PIRSR006816-1"/>
    </source>
</evidence>
<dbReference type="PANTHER" id="PTHR43513:SF3">
    <property type="entry name" value="DIHYDROOROTATE DEHYDROGENASE B (NAD(+)), ELECTRON TRANSFER SUBUNIT-RELATED"/>
    <property type="match status" value="1"/>
</dbReference>
<protein>
    <submittedName>
        <fullName evidence="14">Dihydroorotate dehydrogenase electron transfer subunit</fullName>
    </submittedName>
</protein>
<feature type="binding site" evidence="12">
    <location>
        <position position="220"/>
    </location>
    <ligand>
        <name>[2Fe-2S] cluster</name>
        <dbReference type="ChEBI" id="CHEBI:190135"/>
    </ligand>
</feature>
<feature type="binding site" evidence="11">
    <location>
        <begin position="69"/>
        <end position="71"/>
    </location>
    <ligand>
        <name>FAD</name>
        <dbReference type="ChEBI" id="CHEBI:57692"/>
    </ligand>
</feature>
<dbReference type="PIRSF" id="PIRSF006816">
    <property type="entry name" value="Cyc3_hyd_g"/>
    <property type="match status" value="1"/>
</dbReference>